<evidence type="ECO:0000256" key="5">
    <source>
        <dbReference type="ARBA" id="ARBA00023230"/>
    </source>
</evidence>
<accession>A0AAD6B617</accession>
<dbReference type="PANTHER" id="PTHR12943:SF7">
    <property type="entry name" value="HOMOCYSTEINE-RESPONSIVE ENDOPLASMIC RETICULUM-RESIDENT UBIQUITIN-LIKE DOMAIN MEMBER 1 PROTEIN"/>
    <property type="match status" value="1"/>
</dbReference>
<dbReference type="PANTHER" id="PTHR12943">
    <property type="entry name" value="HOMOCYSTEINE-RESPONSIVE ENDOPLASMIC RETICULUM-RESIDENT UNIQUITIN-LIKE DOMAIN HERPUD PROTEIN FAMILY MEMBER"/>
    <property type="match status" value="1"/>
</dbReference>
<keyword evidence="10" id="KW-1185">Reference proteome</keyword>
<evidence type="ECO:0000313" key="10">
    <source>
        <dbReference type="Proteomes" id="UP001219934"/>
    </source>
</evidence>
<reference evidence="9" key="1">
    <citation type="submission" date="2022-11" db="EMBL/GenBank/DDBJ databases">
        <title>Chromosome-level genome of Pogonophryne albipinna.</title>
        <authorList>
            <person name="Jo E."/>
        </authorList>
    </citation>
    <scope>NUCLEOTIDE SEQUENCE</scope>
    <source>
        <strain evidence="9">SGF0006</strain>
        <tissue evidence="9">Muscle</tissue>
    </source>
</reference>
<feature type="compositionally biased region" description="Low complexity" evidence="6">
    <location>
        <begin position="146"/>
        <end position="157"/>
    </location>
</feature>
<dbReference type="Pfam" id="PF00240">
    <property type="entry name" value="ubiquitin"/>
    <property type="match status" value="1"/>
</dbReference>
<feature type="region of interest" description="Disordered" evidence="6">
    <location>
        <begin position="92"/>
        <end position="160"/>
    </location>
</feature>
<feature type="compositionally biased region" description="Low complexity" evidence="6">
    <location>
        <begin position="126"/>
        <end position="139"/>
    </location>
</feature>
<keyword evidence="2 7" id="KW-0812">Transmembrane</keyword>
<gene>
    <name evidence="9" type="ORF">JOQ06_003331</name>
</gene>
<dbReference type="GO" id="GO:0006511">
    <property type="term" value="P:ubiquitin-dependent protein catabolic process"/>
    <property type="evidence" value="ECO:0007669"/>
    <property type="project" value="TreeGrafter"/>
</dbReference>
<dbReference type="PROSITE" id="PS50053">
    <property type="entry name" value="UBIQUITIN_2"/>
    <property type="match status" value="1"/>
</dbReference>
<dbReference type="GO" id="GO:1904292">
    <property type="term" value="P:regulation of ERAD pathway"/>
    <property type="evidence" value="ECO:0007669"/>
    <property type="project" value="TreeGrafter"/>
</dbReference>
<evidence type="ECO:0000256" key="2">
    <source>
        <dbReference type="ARBA" id="ARBA00022692"/>
    </source>
</evidence>
<evidence type="ECO:0000313" key="9">
    <source>
        <dbReference type="EMBL" id="KAJ4938722.1"/>
    </source>
</evidence>
<dbReference type="InterPro" id="IPR039751">
    <property type="entry name" value="HERPUD1/2"/>
</dbReference>
<dbReference type="EMBL" id="JAPTMU010000009">
    <property type="protein sequence ID" value="KAJ4938722.1"/>
    <property type="molecule type" value="Genomic_DNA"/>
</dbReference>
<comment type="caution">
    <text evidence="9">The sequence shown here is derived from an EMBL/GenBank/DDBJ whole genome shotgun (WGS) entry which is preliminary data.</text>
</comment>
<feature type="region of interest" description="Disordered" evidence="6">
    <location>
        <begin position="360"/>
        <end position="405"/>
    </location>
</feature>
<evidence type="ECO:0000256" key="6">
    <source>
        <dbReference type="SAM" id="MobiDB-lite"/>
    </source>
</evidence>
<dbReference type="GO" id="GO:0032469">
    <property type="term" value="P:endoplasmic reticulum calcium ion homeostasis"/>
    <property type="evidence" value="ECO:0007669"/>
    <property type="project" value="TreeGrafter"/>
</dbReference>
<name>A0AAD6B617_9TELE</name>
<comment type="subcellular location">
    <subcellularLocation>
        <location evidence="1">Membrane</location>
    </subcellularLocation>
</comment>
<keyword evidence="3 7" id="KW-1133">Transmembrane helix</keyword>
<dbReference type="SUPFAM" id="SSF54236">
    <property type="entry name" value="Ubiquitin-like"/>
    <property type="match status" value="1"/>
</dbReference>
<evidence type="ECO:0000256" key="4">
    <source>
        <dbReference type="ARBA" id="ARBA00023136"/>
    </source>
</evidence>
<feature type="transmembrane region" description="Helical" evidence="7">
    <location>
        <begin position="332"/>
        <end position="352"/>
    </location>
</feature>
<evidence type="ECO:0000256" key="3">
    <source>
        <dbReference type="ARBA" id="ARBA00022989"/>
    </source>
</evidence>
<evidence type="ECO:0000256" key="7">
    <source>
        <dbReference type="SAM" id="Phobius"/>
    </source>
</evidence>
<dbReference type="InterPro" id="IPR029071">
    <property type="entry name" value="Ubiquitin-like_domsf"/>
</dbReference>
<dbReference type="GO" id="GO:0030968">
    <property type="term" value="P:endoplasmic reticulum unfolded protein response"/>
    <property type="evidence" value="ECO:0007669"/>
    <property type="project" value="TreeGrafter"/>
</dbReference>
<keyword evidence="5" id="KW-0834">Unfolded protein response</keyword>
<dbReference type="GO" id="GO:0005789">
    <property type="term" value="C:endoplasmic reticulum membrane"/>
    <property type="evidence" value="ECO:0007669"/>
    <property type="project" value="TreeGrafter"/>
</dbReference>
<dbReference type="FunFam" id="3.10.20.90:FF:000046">
    <property type="entry name" value="Homocysteine-responsive endoplasmic reticulum-resident ubiquitin-like domain member 2 protein"/>
    <property type="match status" value="1"/>
</dbReference>
<proteinExistence type="predicted"/>
<dbReference type="Gene3D" id="3.10.20.90">
    <property type="entry name" value="Phosphatidylinositol 3-kinase Catalytic Subunit, Chain A, domain 1"/>
    <property type="match status" value="1"/>
</dbReference>
<dbReference type="CDD" id="cd01790">
    <property type="entry name" value="Ubl_HERP"/>
    <property type="match status" value="1"/>
</dbReference>
<protein>
    <recommendedName>
        <fullName evidence="8">Ubiquitin-like domain-containing protein</fullName>
    </recommendedName>
</protein>
<keyword evidence="4 7" id="KW-0472">Membrane</keyword>
<feature type="compositionally biased region" description="Polar residues" evidence="6">
    <location>
        <begin position="370"/>
        <end position="380"/>
    </location>
</feature>
<evidence type="ECO:0000259" key="8">
    <source>
        <dbReference type="PROSITE" id="PS50053"/>
    </source>
</evidence>
<dbReference type="SMART" id="SM00213">
    <property type="entry name" value="UBQ"/>
    <property type="match status" value="1"/>
</dbReference>
<dbReference type="Proteomes" id="UP001219934">
    <property type="component" value="Unassembled WGS sequence"/>
</dbReference>
<sequence length="444" mass="48693">MDVEDTEQKTITLLIKTPNQAQEDQAVEGVCPNWTVKDLKRHLSIVYTTKPATSDQRLIYGGKLLPDHLPIKDLFRQTDSFPTLHLVCATRTPAQGPLGARPKTKETEQPGPPRPQAGSGPPSPSGPSSSVQPPSSPSLRQRRHTSSPSAAAAHTPAPLSPPAWPAALVQLVASTTRPIYFYITCLHRCSSQPSPPTLCTAPSSSCGSSMFTLDSITCNTMQRWPQQAVYHQAPATTIGQYPPVPAHQVPVPAPLANQNPIENLPANQNPVQDGAFINPGEANQNMRMNAQGGPVMEDEDDVERDWLDWMYSAARFGVLLMIVYFNSNLSRFLLVMSTLLLMYLHTVGWFPFRRRAQVQGPNPLQPPEVQHNQQNENRNPNAGEEPADRQREEPAAEEGGSEGHGPMAAVLVPPYRVSVMWTAWVFLKTFFSSLIPEVAQGMAN</sequence>
<dbReference type="GO" id="GO:0044325">
    <property type="term" value="F:transmembrane transporter binding"/>
    <property type="evidence" value="ECO:0007669"/>
    <property type="project" value="TreeGrafter"/>
</dbReference>
<organism evidence="9 10">
    <name type="scientific">Pogonophryne albipinna</name>
    <dbReference type="NCBI Taxonomy" id="1090488"/>
    <lineage>
        <taxon>Eukaryota</taxon>
        <taxon>Metazoa</taxon>
        <taxon>Chordata</taxon>
        <taxon>Craniata</taxon>
        <taxon>Vertebrata</taxon>
        <taxon>Euteleostomi</taxon>
        <taxon>Actinopterygii</taxon>
        <taxon>Neopterygii</taxon>
        <taxon>Teleostei</taxon>
        <taxon>Neoteleostei</taxon>
        <taxon>Acanthomorphata</taxon>
        <taxon>Eupercaria</taxon>
        <taxon>Perciformes</taxon>
        <taxon>Notothenioidei</taxon>
        <taxon>Pogonophryne</taxon>
    </lineage>
</organism>
<feature type="domain" description="Ubiquitin-like" evidence="8">
    <location>
        <begin position="11"/>
        <end position="74"/>
    </location>
</feature>
<dbReference type="InterPro" id="IPR000626">
    <property type="entry name" value="Ubiquitin-like_dom"/>
</dbReference>
<dbReference type="GO" id="GO:1902236">
    <property type="term" value="P:negative regulation of endoplasmic reticulum stress-induced intrinsic apoptotic signaling pathway"/>
    <property type="evidence" value="ECO:0007669"/>
    <property type="project" value="TreeGrafter"/>
</dbReference>
<feature type="compositionally biased region" description="Pro residues" evidence="6">
    <location>
        <begin position="110"/>
        <end position="125"/>
    </location>
</feature>
<evidence type="ECO:0000256" key="1">
    <source>
        <dbReference type="ARBA" id="ARBA00004370"/>
    </source>
</evidence>
<dbReference type="AlphaFoldDB" id="A0AAD6B617"/>